<gene>
    <name evidence="1" type="ORF">SAMN02910280_1255</name>
</gene>
<dbReference type="EMBL" id="FPIP01000002">
    <property type="protein sequence ID" value="SFW23114.1"/>
    <property type="molecule type" value="Genomic_DNA"/>
</dbReference>
<organism evidence="1 2">
    <name type="scientific">Ruminococcus flavefaciens</name>
    <dbReference type="NCBI Taxonomy" id="1265"/>
    <lineage>
        <taxon>Bacteria</taxon>
        <taxon>Bacillati</taxon>
        <taxon>Bacillota</taxon>
        <taxon>Clostridia</taxon>
        <taxon>Eubacteriales</taxon>
        <taxon>Oscillospiraceae</taxon>
        <taxon>Ruminococcus</taxon>
    </lineage>
</organism>
<protein>
    <recommendedName>
        <fullName evidence="3">DUF4003 domain-containing protein</fullName>
    </recommendedName>
</protein>
<evidence type="ECO:0000313" key="2">
    <source>
        <dbReference type="Proteomes" id="UP000183461"/>
    </source>
</evidence>
<dbReference type="AlphaFoldDB" id="A0A1K1MIY8"/>
<accession>A0A1K1MIY8</accession>
<dbReference type="Proteomes" id="UP000183461">
    <property type="component" value="Unassembled WGS sequence"/>
</dbReference>
<dbReference type="Pfam" id="PF13170">
    <property type="entry name" value="DUF4003"/>
    <property type="match status" value="1"/>
</dbReference>
<proteinExistence type="predicted"/>
<evidence type="ECO:0000313" key="1">
    <source>
        <dbReference type="EMBL" id="SFW23114.1"/>
    </source>
</evidence>
<dbReference type="RefSeq" id="WP_072299612.1">
    <property type="nucleotide sequence ID" value="NZ_FPIP01000002.1"/>
</dbReference>
<sequence length="324" mass="35673">MNNNTEQITMDFIANRDIIKKTFKLESSYIYPVAANIFCAAGIRADENRLRECKSIIKKNAGFASYLKGTILPTFAAKLCVSDDPEAQFEKVMGMYAILKKYFSRSDYLALLSTLLAEKTTADKAEHIAARGRALYNMMKKEHPILTSSEDNIMAGFMAFSEKNDQQLIAETEKSFELLRKKFSDKNAVQTVSHILAMTDGAVEYKVGRLFSIFDMLTAAGHKYGKHYELSTLAAISIIEADEKMLVDTVIDIDNRLSVQKGYGALSLDKKTRLMHAAMLTANLYEDTDNTQAAVSASALAVIAAQEAALYATIIATTAASSAS</sequence>
<name>A0A1K1MIY8_RUMFL</name>
<dbReference type="InterPro" id="IPR025062">
    <property type="entry name" value="DUF4003"/>
</dbReference>
<reference evidence="2" key="1">
    <citation type="submission" date="2016-11" db="EMBL/GenBank/DDBJ databases">
        <authorList>
            <person name="Varghese N."/>
            <person name="Submissions S."/>
        </authorList>
    </citation>
    <scope>NUCLEOTIDE SEQUENCE [LARGE SCALE GENOMIC DNA]</scope>
    <source>
        <strain evidence="2">YL228</strain>
    </source>
</reference>
<evidence type="ECO:0008006" key="3">
    <source>
        <dbReference type="Google" id="ProtNLM"/>
    </source>
</evidence>